<accession>A0ABY4VXJ2</accession>
<keyword evidence="7 9" id="KW-0275">Fatty acid biosynthesis</keyword>
<dbReference type="EMBL" id="CP098747">
    <property type="protein sequence ID" value="USG59484.1"/>
    <property type="molecule type" value="Genomic_DNA"/>
</dbReference>
<evidence type="ECO:0000256" key="7">
    <source>
        <dbReference type="ARBA" id="ARBA00023160"/>
    </source>
</evidence>
<proteinExistence type="predicted"/>
<dbReference type="CDD" id="cd06850">
    <property type="entry name" value="biotinyl_domain"/>
    <property type="match status" value="1"/>
</dbReference>
<evidence type="ECO:0000256" key="2">
    <source>
        <dbReference type="ARBA" id="ARBA00005194"/>
    </source>
</evidence>
<dbReference type="PROSITE" id="PS50968">
    <property type="entry name" value="BIOTINYL_LIPOYL"/>
    <property type="match status" value="1"/>
</dbReference>
<keyword evidence="5 9" id="KW-0276">Fatty acid metabolism</keyword>
<protein>
    <recommendedName>
        <fullName evidence="3 9">Biotin carboxyl carrier protein of acetyl-CoA carboxylase</fullName>
    </recommendedName>
</protein>
<dbReference type="Gene3D" id="2.40.50.100">
    <property type="match status" value="1"/>
</dbReference>
<keyword evidence="6 9" id="KW-0443">Lipid metabolism</keyword>
<evidence type="ECO:0000259" key="10">
    <source>
        <dbReference type="PROSITE" id="PS50968"/>
    </source>
</evidence>
<evidence type="ECO:0000256" key="1">
    <source>
        <dbReference type="ARBA" id="ARBA00003761"/>
    </source>
</evidence>
<dbReference type="InterPro" id="IPR050709">
    <property type="entry name" value="Biotin_Carboxyl_Carrier/Decarb"/>
</dbReference>
<dbReference type="PANTHER" id="PTHR45266">
    <property type="entry name" value="OXALOACETATE DECARBOXYLASE ALPHA CHAIN"/>
    <property type="match status" value="1"/>
</dbReference>
<dbReference type="InterPro" id="IPR000089">
    <property type="entry name" value="Biotin_lipoyl"/>
</dbReference>
<dbReference type="SUPFAM" id="SSF51230">
    <property type="entry name" value="Single hybrid motif"/>
    <property type="match status" value="1"/>
</dbReference>
<evidence type="ECO:0000256" key="8">
    <source>
        <dbReference type="ARBA" id="ARBA00023267"/>
    </source>
</evidence>
<sequence length="153" mass="16120">MSKLDIDKKAIRELAEIMNETGLGEIEIETEDHRLRVSRSTSVTAPAPLVHAAVSTPVATPTPVEAPVVATDATSHPGAVKSPMVGTAYMSPEPTAPAFIKVGDSVSEGQTLLIVEAMKTMNPIAAPKNGKVLEILVSDKEPVEFGQPLVIVE</sequence>
<dbReference type="InterPro" id="IPR001249">
    <property type="entry name" value="AcCoA_biotinCC"/>
</dbReference>
<dbReference type="NCBIfam" id="TIGR00531">
    <property type="entry name" value="BCCP"/>
    <property type="match status" value="1"/>
</dbReference>
<evidence type="ECO:0000256" key="6">
    <source>
        <dbReference type="ARBA" id="ARBA00023098"/>
    </source>
</evidence>
<comment type="pathway">
    <text evidence="2 9">Lipid metabolism; fatty acid biosynthesis.</text>
</comment>
<dbReference type="InterPro" id="IPR011053">
    <property type="entry name" value="Single_hybrid_motif"/>
</dbReference>
<dbReference type="PRINTS" id="PR01071">
    <property type="entry name" value="ACOABIOTINCC"/>
</dbReference>
<keyword evidence="12" id="KW-1185">Reference proteome</keyword>
<reference evidence="11" key="1">
    <citation type="submission" date="2022-06" db="EMBL/GenBank/DDBJ databases">
        <title>Sneathiella actinostolidae sp. nov., isolated from a sea anemonein the Western Pacific Ocean.</title>
        <authorList>
            <person name="Wei M.J."/>
        </authorList>
    </citation>
    <scope>NUCLEOTIDE SEQUENCE</scope>
    <source>
        <strain evidence="11">PHK-P5</strain>
    </source>
</reference>
<name>A0ABY4VXJ2_9PROT</name>
<keyword evidence="8 9" id="KW-0092">Biotin</keyword>
<gene>
    <name evidence="11" type="primary">accB</name>
    <name evidence="11" type="ORF">NBZ79_09810</name>
</gene>
<comment type="function">
    <text evidence="1 9">This protein is a component of the acetyl coenzyme A carboxylase complex; first, biotin carboxylase catalyzes the carboxylation of the carrier protein and then the transcarboxylase transfers the carboxyl group to form malonyl-CoA.</text>
</comment>
<evidence type="ECO:0000256" key="4">
    <source>
        <dbReference type="ARBA" id="ARBA00022516"/>
    </source>
</evidence>
<evidence type="ECO:0000256" key="3">
    <source>
        <dbReference type="ARBA" id="ARBA00017562"/>
    </source>
</evidence>
<dbReference type="GO" id="GO:0003989">
    <property type="term" value="F:acetyl-CoA carboxylase activity"/>
    <property type="evidence" value="ECO:0007669"/>
    <property type="project" value="UniProtKB-EC"/>
</dbReference>
<feature type="domain" description="Lipoyl-binding" evidence="10">
    <location>
        <begin position="77"/>
        <end position="153"/>
    </location>
</feature>
<dbReference type="Pfam" id="PF00364">
    <property type="entry name" value="Biotin_lipoyl"/>
    <property type="match status" value="1"/>
</dbReference>
<dbReference type="Proteomes" id="UP001056291">
    <property type="component" value="Chromosome"/>
</dbReference>
<dbReference type="InterPro" id="IPR001882">
    <property type="entry name" value="Biotin_BS"/>
</dbReference>
<dbReference type="RefSeq" id="WP_251932205.1">
    <property type="nucleotide sequence ID" value="NZ_CP098747.1"/>
</dbReference>
<dbReference type="PANTHER" id="PTHR45266:SF3">
    <property type="entry name" value="OXALOACETATE DECARBOXYLASE ALPHA CHAIN"/>
    <property type="match status" value="1"/>
</dbReference>
<evidence type="ECO:0000313" key="11">
    <source>
        <dbReference type="EMBL" id="USG59484.1"/>
    </source>
</evidence>
<keyword evidence="4 9" id="KW-0444">Lipid biosynthesis</keyword>
<dbReference type="PROSITE" id="PS00188">
    <property type="entry name" value="BIOTIN"/>
    <property type="match status" value="1"/>
</dbReference>
<evidence type="ECO:0000313" key="12">
    <source>
        <dbReference type="Proteomes" id="UP001056291"/>
    </source>
</evidence>
<keyword evidence="11" id="KW-0436">Ligase</keyword>
<organism evidence="11 12">
    <name type="scientific">Sneathiella marina</name>
    <dbReference type="NCBI Taxonomy" id="2950108"/>
    <lineage>
        <taxon>Bacteria</taxon>
        <taxon>Pseudomonadati</taxon>
        <taxon>Pseudomonadota</taxon>
        <taxon>Alphaproteobacteria</taxon>
        <taxon>Sneathiellales</taxon>
        <taxon>Sneathiellaceae</taxon>
        <taxon>Sneathiella</taxon>
    </lineage>
</organism>
<evidence type="ECO:0000256" key="5">
    <source>
        <dbReference type="ARBA" id="ARBA00022832"/>
    </source>
</evidence>
<evidence type="ECO:0000256" key="9">
    <source>
        <dbReference type="RuleBase" id="RU364072"/>
    </source>
</evidence>